<evidence type="ECO:0000313" key="9">
    <source>
        <dbReference type="Proteomes" id="UP001497472"/>
    </source>
</evidence>
<dbReference type="GO" id="GO:0007165">
    <property type="term" value="P:signal transduction"/>
    <property type="evidence" value="ECO:0007669"/>
    <property type="project" value="TreeGrafter"/>
</dbReference>
<evidence type="ECO:0000256" key="2">
    <source>
        <dbReference type="ARBA" id="ARBA00008816"/>
    </source>
</evidence>
<dbReference type="InterPro" id="IPR036938">
    <property type="entry name" value="PAP2/HPO_sf"/>
</dbReference>
<keyword evidence="9" id="KW-1185">Reference proteome</keyword>
<keyword evidence="4 6" id="KW-1133">Transmembrane helix</keyword>
<feature type="transmembrane region" description="Helical" evidence="6">
    <location>
        <begin position="210"/>
        <end position="226"/>
    </location>
</feature>
<dbReference type="AlphaFoldDB" id="A0AAV1JY78"/>
<dbReference type="PANTHER" id="PTHR10165:SF197">
    <property type="entry name" value="FI04477P-RELATED"/>
    <property type="match status" value="1"/>
</dbReference>
<feature type="transmembrane region" description="Helical" evidence="6">
    <location>
        <begin position="238"/>
        <end position="260"/>
    </location>
</feature>
<dbReference type="Gene3D" id="1.20.144.10">
    <property type="entry name" value="Phosphatidic acid phosphatase type 2/haloperoxidase"/>
    <property type="match status" value="1"/>
</dbReference>
<sequence>MESHCERNSNCYMLRKILLDLIFLLIVGFLVLVFFLWGVPYERGFFWDDRSLKLPFKDSTVTSAMLYSIGFTLPLVTMLITEYLRLRNYQGQSRAIFDVEIPAWIWETYRVVGIFLFGCACQQLATGIGKYSIGGLRPHFFDVCNPDVNCTLPENIGRYIDSYTCLGDNSRRLRQMRLSFPSGHASFSSYTMVFLALYLQKRVSWHGSKVLRHFLQFVVIMMAWYTGMSRVSDNKHHWGDVIAGFIIGAGAAVLAIVFLYKPTKVELCYSCLTESTNRQDTMLRNLHLARDQY</sequence>
<feature type="transmembrane region" description="Helical" evidence="6">
    <location>
        <begin position="21"/>
        <end position="41"/>
    </location>
</feature>
<dbReference type="Proteomes" id="UP001497472">
    <property type="component" value="Unassembled WGS sequence"/>
</dbReference>
<dbReference type="GO" id="GO:0008195">
    <property type="term" value="F:phosphatidate phosphatase activity"/>
    <property type="evidence" value="ECO:0007669"/>
    <property type="project" value="TreeGrafter"/>
</dbReference>
<dbReference type="Pfam" id="PF01569">
    <property type="entry name" value="PAP2"/>
    <property type="match status" value="1"/>
</dbReference>
<evidence type="ECO:0000256" key="6">
    <source>
        <dbReference type="SAM" id="Phobius"/>
    </source>
</evidence>
<dbReference type="EMBL" id="CAVLEF010000203">
    <property type="protein sequence ID" value="CAK1553060.1"/>
    <property type="molecule type" value="Genomic_DNA"/>
</dbReference>
<dbReference type="GO" id="GO:0005886">
    <property type="term" value="C:plasma membrane"/>
    <property type="evidence" value="ECO:0007669"/>
    <property type="project" value="TreeGrafter"/>
</dbReference>
<dbReference type="SMART" id="SM00014">
    <property type="entry name" value="acidPPc"/>
    <property type="match status" value="1"/>
</dbReference>
<evidence type="ECO:0000256" key="5">
    <source>
        <dbReference type="ARBA" id="ARBA00023136"/>
    </source>
</evidence>
<keyword evidence="5 6" id="KW-0472">Membrane</keyword>
<organism evidence="8 9">
    <name type="scientific">Leptosia nina</name>
    <dbReference type="NCBI Taxonomy" id="320188"/>
    <lineage>
        <taxon>Eukaryota</taxon>
        <taxon>Metazoa</taxon>
        <taxon>Ecdysozoa</taxon>
        <taxon>Arthropoda</taxon>
        <taxon>Hexapoda</taxon>
        <taxon>Insecta</taxon>
        <taxon>Pterygota</taxon>
        <taxon>Neoptera</taxon>
        <taxon>Endopterygota</taxon>
        <taxon>Lepidoptera</taxon>
        <taxon>Glossata</taxon>
        <taxon>Ditrysia</taxon>
        <taxon>Papilionoidea</taxon>
        <taxon>Pieridae</taxon>
        <taxon>Pierinae</taxon>
        <taxon>Leptosia</taxon>
    </lineage>
</organism>
<keyword evidence="3 6" id="KW-0812">Transmembrane</keyword>
<dbReference type="GO" id="GO:0006644">
    <property type="term" value="P:phospholipid metabolic process"/>
    <property type="evidence" value="ECO:0007669"/>
    <property type="project" value="InterPro"/>
</dbReference>
<dbReference type="PANTHER" id="PTHR10165">
    <property type="entry name" value="LIPID PHOSPHATE PHOSPHATASE"/>
    <property type="match status" value="1"/>
</dbReference>
<name>A0AAV1JY78_9NEOP</name>
<accession>A0AAV1JY78</accession>
<evidence type="ECO:0000259" key="7">
    <source>
        <dbReference type="SMART" id="SM00014"/>
    </source>
</evidence>
<reference evidence="8 9" key="1">
    <citation type="submission" date="2023-11" db="EMBL/GenBank/DDBJ databases">
        <authorList>
            <person name="Okamura Y."/>
        </authorList>
    </citation>
    <scope>NUCLEOTIDE SEQUENCE [LARGE SCALE GENOMIC DNA]</scope>
</reference>
<comment type="similarity">
    <text evidence="2">Belongs to the PA-phosphatase related phosphoesterase family.</text>
</comment>
<evidence type="ECO:0000256" key="1">
    <source>
        <dbReference type="ARBA" id="ARBA00004141"/>
    </source>
</evidence>
<gene>
    <name evidence="8" type="ORF">LNINA_LOCUS12079</name>
</gene>
<dbReference type="GO" id="GO:0046839">
    <property type="term" value="P:phospholipid dephosphorylation"/>
    <property type="evidence" value="ECO:0007669"/>
    <property type="project" value="TreeGrafter"/>
</dbReference>
<dbReference type="CDD" id="cd03384">
    <property type="entry name" value="PAP2_wunen"/>
    <property type="match status" value="1"/>
</dbReference>
<proteinExistence type="inferred from homology"/>
<feature type="transmembrane region" description="Helical" evidence="6">
    <location>
        <begin position="61"/>
        <end position="84"/>
    </location>
</feature>
<comment type="caution">
    <text evidence="8">The sequence shown here is derived from an EMBL/GenBank/DDBJ whole genome shotgun (WGS) entry which is preliminary data.</text>
</comment>
<dbReference type="InterPro" id="IPR000326">
    <property type="entry name" value="PAP2/HPO"/>
</dbReference>
<evidence type="ECO:0000313" key="8">
    <source>
        <dbReference type="EMBL" id="CAK1553060.1"/>
    </source>
</evidence>
<evidence type="ECO:0000256" key="4">
    <source>
        <dbReference type="ARBA" id="ARBA00022989"/>
    </source>
</evidence>
<feature type="domain" description="Phosphatidic acid phosphatase type 2/haloperoxidase" evidence="7">
    <location>
        <begin position="112"/>
        <end position="256"/>
    </location>
</feature>
<protein>
    <recommendedName>
        <fullName evidence="7">Phosphatidic acid phosphatase type 2/haloperoxidase domain-containing protein</fullName>
    </recommendedName>
</protein>
<comment type="subcellular location">
    <subcellularLocation>
        <location evidence="1">Membrane</location>
        <topology evidence="1">Multi-pass membrane protein</topology>
    </subcellularLocation>
</comment>
<dbReference type="InterPro" id="IPR043216">
    <property type="entry name" value="PAP-like"/>
</dbReference>
<evidence type="ECO:0000256" key="3">
    <source>
        <dbReference type="ARBA" id="ARBA00022692"/>
    </source>
</evidence>
<dbReference type="SUPFAM" id="SSF48317">
    <property type="entry name" value="Acid phosphatase/Vanadium-dependent haloperoxidase"/>
    <property type="match status" value="1"/>
</dbReference>